<dbReference type="Pfam" id="PF01420">
    <property type="entry name" value="Methylase_S"/>
    <property type="match status" value="1"/>
</dbReference>
<evidence type="ECO:0000313" key="6">
    <source>
        <dbReference type="EMBL" id="KHD73011.1"/>
    </source>
</evidence>
<evidence type="ECO:0000256" key="1">
    <source>
        <dbReference type="ARBA" id="ARBA00010923"/>
    </source>
</evidence>
<reference evidence="6 7" key="1">
    <citation type="submission" date="2014-10" db="EMBL/GenBank/DDBJ databases">
        <title>Draft genome sequence of Actinoplanes utahensis NRRL 12052.</title>
        <authorList>
            <person name="Velasco-Bucheli B."/>
            <person name="del Cerro C."/>
            <person name="Hormigo D."/>
            <person name="Garcia J.L."/>
            <person name="Acebal C."/>
            <person name="Arroyo M."/>
            <person name="de la Mata I."/>
        </authorList>
    </citation>
    <scope>NUCLEOTIDE SEQUENCE [LARGE SCALE GENOMIC DNA]</scope>
    <source>
        <strain evidence="6 7">NRRL 12052</strain>
    </source>
</reference>
<dbReference type="InterPro" id="IPR000055">
    <property type="entry name" value="Restrct_endonuc_typeI_TRD"/>
</dbReference>
<dbReference type="Pfam" id="PF02384">
    <property type="entry name" value="N6_Mtase"/>
    <property type="match status" value="1"/>
</dbReference>
<dbReference type="InterPro" id="IPR044946">
    <property type="entry name" value="Restrct_endonuc_typeI_TRD_sf"/>
</dbReference>
<dbReference type="InterPro" id="IPR052916">
    <property type="entry name" value="Type-I_RE_MTase_Subunit"/>
</dbReference>
<keyword evidence="7" id="KW-1185">Reference proteome</keyword>
<gene>
    <name evidence="6" type="ORF">MB27_37170</name>
</gene>
<comment type="caution">
    <text evidence="6">The sequence shown here is derived from an EMBL/GenBank/DDBJ whole genome shotgun (WGS) entry which is preliminary data.</text>
</comment>
<dbReference type="Gene3D" id="3.40.50.150">
    <property type="entry name" value="Vaccinia Virus protein VP39"/>
    <property type="match status" value="1"/>
</dbReference>
<dbReference type="eggNOG" id="COG0286">
    <property type="taxonomic scope" value="Bacteria"/>
</dbReference>
<dbReference type="Gene3D" id="3.90.220.20">
    <property type="entry name" value="DNA methylase specificity domains"/>
    <property type="match status" value="1"/>
</dbReference>
<dbReference type="InterPro" id="IPR003356">
    <property type="entry name" value="DNA_methylase_A-5"/>
</dbReference>
<evidence type="ECO:0000256" key="3">
    <source>
        <dbReference type="ARBA" id="ARBA00023125"/>
    </source>
</evidence>
<comment type="similarity">
    <text evidence="1">Belongs to the type-I restriction system S methylase family.</text>
</comment>
<dbReference type="GO" id="GO:0009307">
    <property type="term" value="P:DNA restriction-modification system"/>
    <property type="evidence" value="ECO:0007669"/>
    <property type="project" value="UniProtKB-KW"/>
</dbReference>
<dbReference type="STRING" id="1869.MB27_37170"/>
<dbReference type="AlphaFoldDB" id="A0A0A6UBZ5"/>
<evidence type="ECO:0000256" key="2">
    <source>
        <dbReference type="ARBA" id="ARBA00022747"/>
    </source>
</evidence>
<dbReference type="eggNOG" id="COG0732">
    <property type="taxonomic scope" value="Bacteria"/>
</dbReference>
<evidence type="ECO:0000259" key="5">
    <source>
        <dbReference type="Pfam" id="PF02384"/>
    </source>
</evidence>
<keyword evidence="3" id="KW-0238">DNA-binding</keyword>
<dbReference type="InterPro" id="IPR029063">
    <property type="entry name" value="SAM-dependent_MTases_sf"/>
</dbReference>
<dbReference type="Proteomes" id="UP000054537">
    <property type="component" value="Unassembled WGS sequence"/>
</dbReference>
<dbReference type="GO" id="GO:0003677">
    <property type="term" value="F:DNA binding"/>
    <property type="evidence" value="ECO:0007669"/>
    <property type="project" value="UniProtKB-KW"/>
</dbReference>
<protein>
    <submittedName>
        <fullName evidence="6">Uncharacterized protein</fullName>
    </submittedName>
</protein>
<feature type="domain" description="DNA methylase adenine-specific" evidence="5">
    <location>
        <begin position="124"/>
        <end position="404"/>
    </location>
</feature>
<dbReference type="SUPFAM" id="SSF53335">
    <property type="entry name" value="S-adenosyl-L-methionine-dependent methyltransferases"/>
    <property type="match status" value="1"/>
</dbReference>
<dbReference type="SUPFAM" id="SSF116734">
    <property type="entry name" value="DNA methylase specificity domain"/>
    <property type="match status" value="1"/>
</dbReference>
<name>A0A0A6UBZ5_ACTUT</name>
<feature type="domain" description="Type I restriction modification DNA specificity" evidence="4">
    <location>
        <begin position="407"/>
        <end position="567"/>
    </location>
</feature>
<dbReference type="GO" id="GO:0008170">
    <property type="term" value="F:N-methyltransferase activity"/>
    <property type="evidence" value="ECO:0007669"/>
    <property type="project" value="InterPro"/>
</dbReference>
<dbReference type="PRINTS" id="PR00507">
    <property type="entry name" value="N12N6MTFRASE"/>
</dbReference>
<evidence type="ECO:0000313" key="7">
    <source>
        <dbReference type="Proteomes" id="UP000054537"/>
    </source>
</evidence>
<evidence type="ECO:0000259" key="4">
    <source>
        <dbReference type="Pfam" id="PF01420"/>
    </source>
</evidence>
<organism evidence="6 7">
    <name type="scientific">Actinoplanes utahensis</name>
    <dbReference type="NCBI Taxonomy" id="1869"/>
    <lineage>
        <taxon>Bacteria</taxon>
        <taxon>Bacillati</taxon>
        <taxon>Actinomycetota</taxon>
        <taxon>Actinomycetes</taxon>
        <taxon>Micromonosporales</taxon>
        <taxon>Micromonosporaceae</taxon>
        <taxon>Actinoplanes</taxon>
    </lineage>
</organism>
<accession>A0A0A6UBZ5</accession>
<proteinExistence type="inferred from homology"/>
<dbReference type="EMBL" id="JRTT01000134">
    <property type="protein sequence ID" value="KHD73011.1"/>
    <property type="molecule type" value="Genomic_DNA"/>
</dbReference>
<dbReference type="PANTHER" id="PTHR42998:SF1">
    <property type="entry name" value="TYPE I RESTRICTION ENZYME HINDI METHYLASE SUBUNIT"/>
    <property type="match status" value="1"/>
</dbReference>
<keyword evidence="2" id="KW-0680">Restriction system</keyword>
<sequence length="574" mass="61969">MPAGTGSRSLFDPFIDAVRDGAFGGVTAADGLYLLLCLTFLRRHAPADWEAIRHRAATGDDYAAEALPRLALAAVDRIVARPGTASETSASRFRPRSMRVVRHTIEFSGRLRSADMAVLHEIHAAHAGTTAKAHHTPAGVARTIARILDAGGEAGAVYYDPFARGGELLGALLQEAADPRSMTVLAESPYAPDLRLAGMRLHTFGSPLRLTAGHPGYGPGHALRGAASIVVANPPFNSSIRYEPPPGSGLPFPPPRSGNYAWVWHCLDALAPGGRAVVVMPYAAGFSPTRQDREMRRAMIEAGTVTAVVALPPNLFTGTTVGVSLWVLRSPDPDPAKITFVDASELGEKNSGTRRLTPQDRALITGAVAGATCRLSVVADLDTIRAHDYSLSPGEYIGAEPTPEDSHWPRRRLGDLCDIQVGAWFESLRRARTGKGPVGVLYPRHLTRNLDTADAPTIAESWADGLNRYRLRAGDVVCVRTGAMCGPILVPARLDGWIASTNLFRVRIRDTAVIDARYLVHHLSRPETRQRIRQRSKRSVTTSMNTATFNDLEIPLPSLSEQQRIVSTATEEAR</sequence>
<dbReference type="PANTHER" id="PTHR42998">
    <property type="entry name" value="TYPE I RESTRICTION ENZYME HINDVIIP M PROTEIN-RELATED"/>
    <property type="match status" value="1"/>
</dbReference>